<keyword evidence="1" id="KW-0812">Transmembrane</keyword>
<feature type="transmembrane region" description="Helical" evidence="1">
    <location>
        <begin position="15"/>
        <end position="34"/>
    </location>
</feature>
<gene>
    <name evidence="2" type="ORF">TIFTF001_017545</name>
</gene>
<dbReference type="Proteomes" id="UP001187192">
    <property type="component" value="Unassembled WGS sequence"/>
</dbReference>
<name>A0AA88A9P6_FICCA</name>
<proteinExistence type="predicted"/>
<organism evidence="2 3">
    <name type="scientific">Ficus carica</name>
    <name type="common">Common fig</name>
    <dbReference type="NCBI Taxonomy" id="3494"/>
    <lineage>
        <taxon>Eukaryota</taxon>
        <taxon>Viridiplantae</taxon>
        <taxon>Streptophyta</taxon>
        <taxon>Embryophyta</taxon>
        <taxon>Tracheophyta</taxon>
        <taxon>Spermatophyta</taxon>
        <taxon>Magnoliopsida</taxon>
        <taxon>eudicotyledons</taxon>
        <taxon>Gunneridae</taxon>
        <taxon>Pentapetalae</taxon>
        <taxon>rosids</taxon>
        <taxon>fabids</taxon>
        <taxon>Rosales</taxon>
        <taxon>Moraceae</taxon>
        <taxon>Ficeae</taxon>
        <taxon>Ficus</taxon>
    </lineage>
</organism>
<feature type="transmembrane region" description="Helical" evidence="1">
    <location>
        <begin position="118"/>
        <end position="140"/>
    </location>
</feature>
<sequence>MGDIAETLEPRRGSVAPSLIFSIVIAFQFLSRWLESLKKKGSKSLMEIHLRGEIKQLLKEASTFSQPSTFAQAAKLRRLAAAKEKELANYRVSPTDRTFNCFLDQESHKEEMKVSYDLYLRVLFISKVLTYLVLICWFWRVPVATISQQLVQPFGKVLSWKGGGILNDNVMEEVISFGLAYRIQAEQFATLKNDNNLSANLASSIHWELGPSTGSRP</sequence>
<keyword evidence="1" id="KW-0472">Membrane</keyword>
<dbReference type="AlphaFoldDB" id="A0AA88A9P6"/>
<evidence type="ECO:0000313" key="3">
    <source>
        <dbReference type="Proteomes" id="UP001187192"/>
    </source>
</evidence>
<keyword evidence="1" id="KW-1133">Transmembrane helix</keyword>
<protein>
    <submittedName>
        <fullName evidence="2">Uncharacterized protein</fullName>
    </submittedName>
</protein>
<keyword evidence="3" id="KW-1185">Reference proteome</keyword>
<evidence type="ECO:0000313" key="2">
    <source>
        <dbReference type="EMBL" id="GMN48365.1"/>
    </source>
</evidence>
<dbReference type="EMBL" id="BTGU01000028">
    <property type="protein sequence ID" value="GMN48365.1"/>
    <property type="molecule type" value="Genomic_DNA"/>
</dbReference>
<reference evidence="2" key="1">
    <citation type="submission" date="2023-07" db="EMBL/GenBank/DDBJ databases">
        <title>draft genome sequence of fig (Ficus carica).</title>
        <authorList>
            <person name="Takahashi T."/>
            <person name="Nishimura K."/>
        </authorList>
    </citation>
    <scope>NUCLEOTIDE SEQUENCE</scope>
</reference>
<evidence type="ECO:0000256" key="1">
    <source>
        <dbReference type="SAM" id="Phobius"/>
    </source>
</evidence>
<comment type="caution">
    <text evidence="2">The sequence shown here is derived from an EMBL/GenBank/DDBJ whole genome shotgun (WGS) entry which is preliminary data.</text>
</comment>
<accession>A0AA88A9P6</accession>